<evidence type="ECO:0000313" key="2">
    <source>
        <dbReference type="EMBL" id="CAG9323689.1"/>
    </source>
</evidence>
<dbReference type="Gene3D" id="3.40.50.10330">
    <property type="entry name" value="Probable inorganic polyphosphate/atp-NAD kinase, domain 1"/>
    <property type="match status" value="1"/>
</dbReference>
<dbReference type="GO" id="GO:0046512">
    <property type="term" value="P:sphingosine biosynthetic process"/>
    <property type="evidence" value="ECO:0007669"/>
    <property type="project" value="TreeGrafter"/>
</dbReference>
<dbReference type="GO" id="GO:0001727">
    <property type="term" value="F:lipid kinase activity"/>
    <property type="evidence" value="ECO:0007669"/>
    <property type="project" value="UniProtKB-ARBA"/>
</dbReference>
<dbReference type="GO" id="GO:0016020">
    <property type="term" value="C:membrane"/>
    <property type="evidence" value="ECO:0007669"/>
    <property type="project" value="TreeGrafter"/>
</dbReference>
<evidence type="ECO:0000259" key="1">
    <source>
        <dbReference type="PROSITE" id="PS50146"/>
    </source>
</evidence>
<dbReference type="Proteomes" id="UP001162131">
    <property type="component" value="Unassembled WGS sequence"/>
</dbReference>
<dbReference type="InterPro" id="IPR016064">
    <property type="entry name" value="NAD/diacylglycerol_kinase_sf"/>
</dbReference>
<dbReference type="InterPro" id="IPR050187">
    <property type="entry name" value="Lipid_Phosphate_FormReg"/>
</dbReference>
<dbReference type="EMBL" id="CAJZBQ010000035">
    <property type="protein sequence ID" value="CAG9323689.1"/>
    <property type="molecule type" value="Genomic_DNA"/>
</dbReference>
<dbReference type="PANTHER" id="PTHR12358:SF31">
    <property type="entry name" value="ACYLGLYCEROL KINASE, MITOCHONDRIAL"/>
    <property type="match status" value="1"/>
</dbReference>
<evidence type="ECO:0000313" key="3">
    <source>
        <dbReference type="Proteomes" id="UP001162131"/>
    </source>
</evidence>
<reference evidence="2" key="1">
    <citation type="submission" date="2021-09" db="EMBL/GenBank/DDBJ databases">
        <authorList>
            <consortium name="AG Swart"/>
            <person name="Singh M."/>
            <person name="Singh A."/>
            <person name="Seah K."/>
            <person name="Emmerich C."/>
        </authorList>
    </citation>
    <scope>NUCLEOTIDE SEQUENCE</scope>
    <source>
        <strain evidence="2">ATCC30299</strain>
    </source>
</reference>
<accession>A0AAU9JH05</accession>
<protein>
    <recommendedName>
        <fullName evidence="1">DAGKc domain-containing protein</fullName>
    </recommendedName>
</protein>
<dbReference type="PROSITE" id="PS50146">
    <property type="entry name" value="DAGK"/>
    <property type="match status" value="1"/>
</dbReference>
<dbReference type="InterPro" id="IPR017438">
    <property type="entry name" value="ATP-NAD_kinase_N"/>
</dbReference>
<dbReference type="InterPro" id="IPR001206">
    <property type="entry name" value="Diacylglycerol_kinase_cat_dom"/>
</dbReference>
<sequence>MEDFLNKPLLQEFSPHTLYSGEAILCKESMKLIVKPDSFLVISLATSTAIYQMKWQDILGAIPQSTKPKKGFTLIAFHKKSNTRILERFLFLTNDSDYWVLIIQSMCYFQKLPDEYEYDVYRRRFKVFLSQTSKALQIWRQVAPIFIACELAISRIQAHSQAVETTKTLDLSLYDGILVVGCDNLFHEVINALYKRSDGEQARLCPVFPISVGYNEEIAKILCKKSNEPFSPENCAFIAAKGTPLPIDITEIKPISSDEIIYSIYSFSWAFTADVEITSETCRVFRKTLNSAWRLISLKKYNASLKWTDEDGEHEHNDRFIYFLALNMSADCNGDDGKNDILVNSGDIGRKGLVHVLYKQRKGPKLGIDQLKHISASKWSLRPNSKRGIFSVDSQSYPVENIDAEVLKQYGTVFALTSLL</sequence>
<keyword evidence="3" id="KW-1185">Reference proteome</keyword>
<dbReference type="AlphaFoldDB" id="A0AAU9JH05"/>
<dbReference type="GO" id="GO:0005737">
    <property type="term" value="C:cytoplasm"/>
    <property type="evidence" value="ECO:0007669"/>
    <property type="project" value="TreeGrafter"/>
</dbReference>
<proteinExistence type="predicted"/>
<name>A0AAU9JH05_9CILI</name>
<dbReference type="GO" id="GO:0016773">
    <property type="term" value="F:phosphotransferase activity, alcohol group as acceptor"/>
    <property type="evidence" value="ECO:0007669"/>
    <property type="project" value="UniProtKB-ARBA"/>
</dbReference>
<organism evidence="2 3">
    <name type="scientific">Blepharisma stoltei</name>
    <dbReference type="NCBI Taxonomy" id="1481888"/>
    <lineage>
        <taxon>Eukaryota</taxon>
        <taxon>Sar</taxon>
        <taxon>Alveolata</taxon>
        <taxon>Ciliophora</taxon>
        <taxon>Postciliodesmatophora</taxon>
        <taxon>Heterotrichea</taxon>
        <taxon>Heterotrichida</taxon>
        <taxon>Blepharismidae</taxon>
        <taxon>Blepharisma</taxon>
    </lineage>
</organism>
<dbReference type="Gene3D" id="2.60.200.40">
    <property type="match status" value="1"/>
</dbReference>
<feature type="domain" description="DAGKc" evidence="1">
    <location>
        <begin position="120"/>
        <end position="256"/>
    </location>
</feature>
<dbReference type="SUPFAM" id="SSF111331">
    <property type="entry name" value="NAD kinase/diacylglycerol kinase-like"/>
    <property type="match status" value="1"/>
</dbReference>
<gene>
    <name evidence="2" type="ORF">BSTOLATCC_MIC34729</name>
</gene>
<comment type="caution">
    <text evidence="2">The sequence shown here is derived from an EMBL/GenBank/DDBJ whole genome shotgun (WGS) entry which is preliminary data.</text>
</comment>
<dbReference type="PANTHER" id="PTHR12358">
    <property type="entry name" value="SPHINGOSINE KINASE"/>
    <property type="match status" value="1"/>
</dbReference>
<dbReference type="Pfam" id="PF00781">
    <property type="entry name" value="DAGK_cat"/>
    <property type="match status" value="1"/>
</dbReference>